<gene>
    <name evidence="1" type="ORF">DM860_003868</name>
</gene>
<sequence length="151" mass="17181">MRFGNWIVVWMRKMEESDEAKYLYKAELEGDEGSRFFFCVLHCSSTCYNIRGSKPMPYEAQTYACEKESHELFYESYISETEFENGGGEDFEVIAEDLISDDKEENEVIVIDNDDDGADVAPVREKEVIDLTSDKDDVFSFSLSPGEDGGG</sequence>
<keyword evidence="2" id="KW-1185">Reference proteome</keyword>
<name>A0A328CVI5_9ASTE</name>
<comment type="caution">
    <text evidence="1">The sequence shown here is derived from an EMBL/GenBank/DDBJ whole genome shotgun (WGS) entry which is preliminary data.</text>
</comment>
<evidence type="ECO:0000313" key="1">
    <source>
        <dbReference type="EMBL" id="RAL36946.1"/>
    </source>
</evidence>
<dbReference type="Proteomes" id="UP000249390">
    <property type="component" value="Unassembled WGS sequence"/>
</dbReference>
<evidence type="ECO:0000313" key="2">
    <source>
        <dbReference type="Proteomes" id="UP000249390"/>
    </source>
</evidence>
<organism evidence="1 2">
    <name type="scientific">Cuscuta australis</name>
    <dbReference type="NCBI Taxonomy" id="267555"/>
    <lineage>
        <taxon>Eukaryota</taxon>
        <taxon>Viridiplantae</taxon>
        <taxon>Streptophyta</taxon>
        <taxon>Embryophyta</taxon>
        <taxon>Tracheophyta</taxon>
        <taxon>Spermatophyta</taxon>
        <taxon>Magnoliopsida</taxon>
        <taxon>eudicotyledons</taxon>
        <taxon>Gunneridae</taxon>
        <taxon>Pentapetalae</taxon>
        <taxon>asterids</taxon>
        <taxon>lamiids</taxon>
        <taxon>Solanales</taxon>
        <taxon>Convolvulaceae</taxon>
        <taxon>Cuscuteae</taxon>
        <taxon>Cuscuta</taxon>
        <taxon>Cuscuta subgen. Grammica</taxon>
        <taxon>Cuscuta sect. Cleistogrammica</taxon>
    </lineage>
</organism>
<dbReference type="EMBL" id="NQVE01000217">
    <property type="protein sequence ID" value="RAL36946.1"/>
    <property type="molecule type" value="Genomic_DNA"/>
</dbReference>
<accession>A0A328CVI5</accession>
<proteinExistence type="predicted"/>
<dbReference type="AlphaFoldDB" id="A0A328CVI5"/>
<protein>
    <submittedName>
        <fullName evidence="1">Uncharacterized protein</fullName>
    </submittedName>
</protein>
<reference evidence="1 2" key="1">
    <citation type="submission" date="2018-06" db="EMBL/GenBank/DDBJ databases">
        <title>The Genome of Cuscuta australis (Dodder) Provides Insight into the Evolution of Plant Parasitism.</title>
        <authorList>
            <person name="Liu H."/>
        </authorList>
    </citation>
    <scope>NUCLEOTIDE SEQUENCE [LARGE SCALE GENOMIC DNA]</scope>
    <source>
        <strain evidence="2">cv. Yunnan</strain>
        <tissue evidence="1">Vines</tissue>
    </source>
</reference>